<dbReference type="EMBL" id="BOOU01000067">
    <property type="protein sequence ID" value="GII79947.1"/>
    <property type="molecule type" value="Genomic_DNA"/>
</dbReference>
<gene>
    <name evidence="2" type="ORF">Sru01_49290</name>
</gene>
<feature type="transmembrane region" description="Helical" evidence="1">
    <location>
        <begin position="105"/>
        <end position="123"/>
    </location>
</feature>
<reference evidence="2" key="1">
    <citation type="submission" date="2021-01" db="EMBL/GenBank/DDBJ databases">
        <title>Whole genome shotgun sequence of Sphaerisporangium rufum NBRC 109079.</title>
        <authorList>
            <person name="Komaki H."/>
            <person name="Tamura T."/>
        </authorList>
    </citation>
    <scope>NUCLEOTIDE SEQUENCE</scope>
    <source>
        <strain evidence="2">NBRC 109079</strain>
    </source>
</reference>
<feature type="transmembrane region" description="Helical" evidence="1">
    <location>
        <begin position="42"/>
        <end position="59"/>
    </location>
</feature>
<dbReference type="Proteomes" id="UP000655287">
    <property type="component" value="Unassembled WGS sequence"/>
</dbReference>
<evidence type="ECO:0000313" key="2">
    <source>
        <dbReference type="EMBL" id="GII79947.1"/>
    </source>
</evidence>
<keyword evidence="1" id="KW-0472">Membrane</keyword>
<dbReference type="AlphaFoldDB" id="A0A919V2Q6"/>
<dbReference type="RefSeq" id="WP_203990171.1">
    <property type="nucleotide sequence ID" value="NZ_BOOU01000067.1"/>
</dbReference>
<proteinExistence type="predicted"/>
<name>A0A919V2Q6_9ACTN</name>
<accession>A0A919V2Q6</accession>
<evidence type="ECO:0000256" key="1">
    <source>
        <dbReference type="SAM" id="Phobius"/>
    </source>
</evidence>
<feature type="transmembrane region" description="Helical" evidence="1">
    <location>
        <begin position="129"/>
        <end position="146"/>
    </location>
</feature>
<organism evidence="2 3">
    <name type="scientific">Sphaerisporangium rufum</name>
    <dbReference type="NCBI Taxonomy" id="1381558"/>
    <lineage>
        <taxon>Bacteria</taxon>
        <taxon>Bacillati</taxon>
        <taxon>Actinomycetota</taxon>
        <taxon>Actinomycetes</taxon>
        <taxon>Streptosporangiales</taxon>
        <taxon>Streptosporangiaceae</taxon>
        <taxon>Sphaerisporangium</taxon>
    </lineage>
</organism>
<keyword evidence="3" id="KW-1185">Reference proteome</keyword>
<comment type="caution">
    <text evidence="2">The sequence shown here is derived from an EMBL/GenBank/DDBJ whole genome shotgun (WGS) entry which is preliminary data.</text>
</comment>
<evidence type="ECO:0000313" key="3">
    <source>
        <dbReference type="Proteomes" id="UP000655287"/>
    </source>
</evidence>
<protein>
    <submittedName>
        <fullName evidence="2">Uncharacterized protein</fullName>
    </submittedName>
</protein>
<keyword evidence="1" id="KW-1133">Transmembrane helix</keyword>
<sequence>MMFVSPRHPVLRVLRALVFATVCVVISAGGHAFAGGGSVPPGVLGAGALVAMVLAYALSGHEPRMEVLLTTSIGTQALLHELFARTATSGAEHLAHGTHPDHGHLGIGMALVHLVIGTISGWWLHRGEVAIWLLLRLLAMGPVTVLRRLLGGATPVTTPVQQVSPIAGARAYRGRREIASAIHRRGPPVSFLAG</sequence>
<keyword evidence="1" id="KW-0812">Transmembrane</keyword>